<reference evidence="2 3" key="1">
    <citation type="submission" date="2020-10" db="EMBL/GenBank/DDBJ databases">
        <title>Haloactinobacterium sp. RN3S43, a bacterium isolated from saline soil.</title>
        <authorList>
            <person name="Sun J.-Q."/>
        </authorList>
    </citation>
    <scope>NUCLEOTIDE SEQUENCE [LARGE SCALE GENOMIC DNA]</scope>
    <source>
        <strain evidence="2 3">RN3S43</strain>
    </source>
</reference>
<accession>A0A7M1SRR4</accession>
<dbReference type="AlphaFoldDB" id="A0A7M1SRR4"/>
<feature type="transmembrane region" description="Helical" evidence="1">
    <location>
        <begin position="131"/>
        <end position="150"/>
    </location>
</feature>
<keyword evidence="3" id="KW-1185">Reference proteome</keyword>
<feature type="transmembrane region" description="Helical" evidence="1">
    <location>
        <begin position="23"/>
        <end position="43"/>
    </location>
</feature>
<organism evidence="2 3">
    <name type="scientific">Ruania alkalisoli</name>
    <dbReference type="NCBI Taxonomy" id="2779775"/>
    <lineage>
        <taxon>Bacteria</taxon>
        <taxon>Bacillati</taxon>
        <taxon>Actinomycetota</taxon>
        <taxon>Actinomycetes</taxon>
        <taxon>Micrococcales</taxon>
        <taxon>Ruaniaceae</taxon>
        <taxon>Ruania</taxon>
    </lineage>
</organism>
<dbReference type="KEGG" id="halt:IM660_16885"/>
<name>A0A7M1SRR4_9MICO</name>
<gene>
    <name evidence="2" type="ORF">IM660_16885</name>
</gene>
<feature type="transmembrane region" description="Helical" evidence="1">
    <location>
        <begin position="162"/>
        <end position="183"/>
    </location>
</feature>
<evidence type="ECO:0000256" key="1">
    <source>
        <dbReference type="SAM" id="Phobius"/>
    </source>
</evidence>
<proteinExistence type="predicted"/>
<keyword evidence="1" id="KW-1133">Transmembrane helix</keyword>
<keyword evidence="1" id="KW-0472">Membrane</keyword>
<sequence length="298" mass="32339">MTAALALARRVLAWLVPALPRARVAWVRTALAVMAVLDVRYFLNSTGERGGTPELFAPVLVAEWLHLPPVTDGVAQMLFVGVHVGAVAMVLGGFARVPAAVQHAGGLVLGVSYLLWVLWAMSYGYVSHDHMAIVIGMLVLPTAGTSRYGGGPTADSVAGWPLRMIQLFTVLTYLGSVLAKYVFSGGSLLRWATSGTLAWAFIRRPNDVNQLLVQHALLLRAAQWGALLLEIASPVVFALRGRWLALAIGAFMSFHLATFVLLGIHFLPTVVCWSAFVPWERLPAWWRARRRTASLAPA</sequence>
<dbReference type="Proteomes" id="UP000593758">
    <property type="component" value="Chromosome"/>
</dbReference>
<evidence type="ECO:0000313" key="3">
    <source>
        <dbReference type="Proteomes" id="UP000593758"/>
    </source>
</evidence>
<evidence type="ECO:0008006" key="4">
    <source>
        <dbReference type="Google" id="ProtNLM"/>
    </source>
</evidence>
<feature type="transmembrane region" description="Helical" evidence="1">
    <location>
        <begin position="221"/>
        <end position="239"/>
    </location>
</feature>
<evidence type="ECO:0000313" key="2">
    <source>
        <dbReference type="EMBL" id="QOR70259.1"/>
    </source>
</evidence>
<feature type="transmembrane region" description="Helical" evidence="1">
    <location>
        <begin position="251"/>
        <end position="276"/>
    </location>
</feature>
<feature type="transmembrane region" description="Helical" evidence="1">
    <location>
        <begin position="77"/>
        <end position="95"/>
    </location>
</feature>
<protein>
    <recommendedName>
        <fullName evidence="4">HTTM domain-containing protein</fullName>
    </recommendedName>
</protein>
<dbReference type="RefSeq" id="WP_193496944.1">
    <property type="nucleotide sequence ID" value="NZ_CP063169.1"/>
</dbReference>
<dbReference type="EMBL" id="CP063169">
    <property type="protein sequence ID" value="QOR70259.1"/>
    <property type="molecule type" value="Genomic_DNA"/>
</dbReference>
<keyword evidence="1" id="KW-0812">Transmembrane</keyword>
<feature type="transmembrane region" description="Helical" evidence="1">
    <location>
        <begin position="107"/>
        <end position="125"/>
    </location>
</feature>